<evidence type="ECO:0000256" key="1">
    <source>
        <dbReference type="SAM" id="MobiDB-lite"/>
    </source>
</evidence>
<dbReference type="AlphaFoldDB" id="E9H096"/>
<keyword evidence="3" id="KW-1185">Reference proteome</keyword>
<evidence type="ECO:0000313" key="3">
    <source>
        <dbReference type="Proteomes" id="UP000000305"/>
    </source>
</evidence>
<gene>
    <name evidence="2" type="ORF">DAPPUDRAFT_251371</name>
</gene>
<dbReference type="InParanoid" id="E9H096"/>
<feature type="compositionally biased region" description="Basic residues" evidence="1">
    <location>
        <begin position="10"/>
        <end position="19"/>
    </location>
</feature>
<proteinExistence type="predicted"/>
<sequence length="52" mass="5868">MPAKNSSRPTKIRSQKKAPNRGGPPSAKKQQAPQEERTTSGDQLYYKRIKLN</sequence>
<name>E9H096_DAPPU</name>
<dbReference type="HOGENOM" id="CLU_3089355_0_0_1"/>
<reference evidence="2 3" key="1">
    <citation type="journal article" date="2011" name="Science">
        <title>The ecoresponsive genome of Daphnia pulex.</title>
        <authorList>
            <person name="Colbourne J.K."/>
            <person name="Pfrender M.E."/>
            <person name="Gilbert D."/>
            <person name="Thomas W.K."/>
            <person name="Tucker A."/>
            <person name="Oakley T.H."/>
            <person name="Tokishita S."/>
            <person name="Aerts A."/>
            <person name="Arnold G.J."/>
            <person name="Basu M.K."/>
            <person name="Bauer D.J."/>
            <person name="Caceres C.E."/>
            <person name="Carmel L."/>
            <person name="Casola C."/>
            <person name="Choi J.H."/>
            <person name="Detter J.C."/>
            <person name="Dong Q."/>
            <person name="Dusheyko S."/>
            <person name="Eads B.D."/>
            <person name="Frohlich T."/>
            <person name="Geiler-Samerotte K.A."/>
            <person name="Gerlach D."/>
            <person name="Hatcher P."/>
            <person name="Jogdeo S."/>
            <person name="Krijgsveld J."/>
            <person name="Kriventseva E.V."/>
            <person name="Kultz D."/>
            <person name="Laforsch C."/>
            <person name="Lindquist E."/>
            <person name="Lopez J."/>
            <person name="Manak J.R."/>
            <person name="Muller J."/>
            <person name="Pangilinan J."/>
            <person name="Patwardhan R.P."/>
            <person name="Pitluck S."/>
            <person name="Pritham E.J."/>
            <person name="Rechtsteiner A."/>
            <person name="Rho M."/>
            <person name="Rogozin I.B."/>
            <person name="Sakarya O."/>
            <person name="Salamov A."/>
            <person name="Schaack S."/>
            <person name="Shapiro H."/>
            <person name="Shiga Y."/>
            <person name="Skalitzky C."/>
            <person name="Smith Z."/>
            <person name="Souvorov A."/>
            <person name="Sung W."/>
            <person name="Tang Z."/>
            <person name="Tsuchiya D."/>
            <person name="Tu H."/>
            <person name="Vos H."/>
            <person name="Wang M."/>
            <person name="Wolf Y.I."/>
            <person name="Yamagata H."/>
            <person name="Yamada T."/>
            <person name="Ye Y."/>
            <person name="Shaw J.R."/>
            <person name="Andrews J."/>
            <person name="Crease T.J."/>
            <person name="Tang H."/>
            <person name="Lucas S.M."/>
            <person name="Robertson H.M."/>
            <person name="Bork P."/>
            <person name="Koonin E.V."/>
            <person name="Zdobnov E.M."/>
            <person name="Grigoriev I.V."/>
            <person name="Lynch M."/>
            <person name="Boore J.L."/>
        </authorList>
    </citation>
    <scope>NUCLEOTIDE SEQUENCE [LARGE SCALE GENOMIC DNA]</scope>
</reference>
<dbReference type="Proteomes" id="UP000000305">
    <property type="component" value="Unassembled WGS sequence"/>
</dbReference>
<evidence type="ECO:0000313" key="2">
    <source>
        <dbReference type="EMBL" id="EFX74764.1"/>
    </source>
</evidence>
<protein>
    <submittedName>
        <fullName evidence="2">Uncharacterized protein</fullName>
    </submittedName>
</protein>
<dbReference type="KEGG" id="dpx:DAPPUDRAFT_251371"/>
<dbReference type="EMBL" id="GL732580">
    <property type="protein sequence ID" value="EFX74764.1"/>
    <property type="molecule type" value="Genomic_DNA"/>
</dbReference>
<feature type="region of interest" description="Disordered" evidence="1">
    <location>
        <begin position="1"/>
        <end position="52"/>
    </location>
</feature>
<accession>E9H096</accession>
<organism evidence="2 3">
    <name type="scientific">Daphnia pulex</name>
    <name type="common">Water flea</name>
    <dbReference type="NCBI Taxonomy" id="6669"/>
    <lineage>
        <taxon>Eukaryota</taxon>
        <taxon>Metazoa</taxon>
        <taxon>Ecdysozoa</taxon>
        <taxon>Arthropoda</taxon>
        <taxon>Crustacea</taxon>
        <taxon>Branchiopoda</taxon>
        <taxon>Diplostraca</taxon>
        <taxon>Cladocera</taxon>
        <taxon>Anomopoda</taxon>
        <taxon>Daphniidae</taxon>
        <taxon>Daphnia</taxon>
    </lineage>
</organism>